<keyword evidence="4" id="KW-0574">Periplasm</keyword>
<dbReference type="Gene3D" id="3.30.1380.10">
    <property type="match status" value="1"/>
</dbReference>
<comment type="caution">
    <text evidence="10">The sequence shown here is derived from an EMBL/GenBank/DDBJ whole genome shotgun (WGS) entry which is preliminary data.</text>
</comment>
<feature type="compositionally biased region" description="Pro residues" evidence="8">
    <location>
        <begin position="315"/>
        <end position="324"/>
    </location>
</feature>
<evidence type="ECO:0000256" key="1">
    <source>
        <dbReference type="ARBA" id="ARBA00022670"/>
    </source>
</evidence>
<evidence type="ECO:0000256" key="9">
    <source>
        <dbReference type="SAM" id="SignalP"/>
    </source>
</evidence>
<sequence length="324" mass="34878">MGVRAARLILAACGLMALALPAQAQVAREVFGGLSQPAGATRDAIGTYAKGCLAGGVQMPADGPHWQDVRRSRNKSWGHPNTIAFLQRFSQAAAGNDNWRGLLLGDISQPRGGPAVGHASHQIGLDADVYLTEMPARRLTEEERETMDMPSLLRRSALTVDEAKWRPEHLRLIRRAALDREVDRIFVHPGIKKKLCETAGGDRSWLRKVRPTYGHDYHFHVRLSCPAGTSCEKQSPVPASEGCDASLQWWFDVALQPPPPDAPPYKPKPPMQLSELPRACVALARAPAGSAPALAQAGAAPALPPAATGFLPQSVPLPSPRPLP</sequence>
<dbReference type="EC" id="3.4.-.-" evidence="10"/>
<gene>
    <name evidence="10" type="primary">mepA</name>
    <name evidence="10" type="ORF">ACFSKQ_14835</name>
</gene>
<evidence type="ECO:0000313" key="10">
    <source>
        <dbReference type="EMBL" id="MFD2238728.1"/>
    </source>
</evidence>
<evidence type="ECO:0000256" key="5">
    <source>
        <dbReference type="ARBA" id="ARBA00022801"/>
    </source>
</evidence>
<evidence type="ECO:0000256" key="8">
    <source>
        <dbReference type="SAM" id="MobiDB-lite"/>
    </source>
</evidence>
<dbReference type="Proteomes" id="UP001597371">
    <property type="component" value="Unassembled WGS sequence"/>
</dbReference>
<keyword evidence="11" id="KW-1185">Reference proteome</keyword>
<dbReference type="GO" id="GO:0016787">
    <property type="term" value="F:hydrolase activity"/>
    <property type="evidence" value="ECO:0007669"/>
    <property type="project" value="UniProtKB-KW"/>
</dbReference>
<accession>A0ABW5CPL1</accession>
<dbReference type="InterPro" id="IPR009045">
    <property type="entry name" value="Zn_M74/Hedgehog-like"/>
</dbReference>
<evidence type="ECO:0000256" key="6">
    <source>
        <dbReference type="ARBA" id="ARBA00022833"/>
    </source>
</evidence>
<dbReference type="PIRSF" id="PIRSF018455">
    <property type="entry name" value="MepA"/>
    <property type="match status" value="1"/>
</dbReference>
<evidence type="ECO:0000256" key="7">
    <source>
        <dbReference type="ARBA" id="ARBA00023049"/>
    </source>
</evidence>
<dbReference type="SUPFAM" id="SSF55166">
    <property type="entry name" value="Hedgehog/DD-peptidase"/>
    <property type="match status" value="1"/>
</dbReference>
<keyword evidence="3 9" id="KW-0732">Signal</keyword>
<reference evidence="11" key="1">
    <citation type="journal article" date="2019" name="Int. J. Syst. Evol. Microbiol.">
        <title>The Global Catalogue of Microorganisms (GCM) 10K type strain sequencing project: providing services to taxonomists for standard genome sequencing and annotation.</title>
        <authorList>
            <consortium name="The Broad Institute Genomics Platform"/>
            <consortium name="The Broad Institute Genome Sequencing Center for Infectious Disease"/>
            <person name="Wu L."/>
            <person name="Ma J."/>
        </authorList>
    </citation>
    <scope>NUCLEOTIDE SEQUENCE [LARGE SCALE GENOMIC DNA]</scope>
    <source>
        <strain evidence="11">ZS-35-S2</strain>
    </source>
</reference>
<protein>
    <submittedName>
        <fullName evidence="10">Penicillin-insensitive murein endopeptidase</fullName>
        <ecNumber evidence="10">3.4.-.-</ecNumber>
    </submittedName>
</protein>
<name>A0ABW5CPL1_9HYPH</name>
<dbReference type="EMBL" id="JBHUIJ010000022">
    <property type="protein sequence ID" value="MFD2238728.1"/>
    <property type="molecule type" value="Genomic_DNA"/>
</dbReference>
<evidence type="ECO:0000256" key="3">
    <source>
        <dbReference type="ARBA" id="ARBA00022729"/>
    </source>
</evidence>
<dbReference type="InterPro" id="IPR005073">
    <property type="entry name" value="Peptidase_M74"/>
</dbReference>
<dbReference type="Pfam" id="PF03411">
    <property type="entry name" value="Peptidase_M74"/>
    <property type="match status" value="1"/>
</dbReference>
<evidence type="ECO:0000256" key="2">
    <source>
        <dbReference type="ARBA" id="ARBA00022723"/>
    </source>
</evidence>
<dbReference type="RefSeq" id="WP_209737199.1">
    <property type="nucleotide sequence ID" value="NZ_CP072611.1"/>
</dbReference>
<evidence type="ECO:0000313" key="11">
    <source>
        <dbReference type="Proteomes" id="UP001597371"/>
    </source>
</evidence>
<keyword evidence="2" id="KW-0479">Metal-binding</keyword>
<keyword evidence="7" id="KW-0482">Metalloprotease</keyword>
<feature type="chain" id="PRO_5046165710" evidence="9">
    <location>
        <begin position="25"/>
        <end position="324"/>
    </location>
</feature>
<keyword evidence="1" id="KW-0645">Protease</keyword>
<feature type="compositionally biased region" description="Low complexity" evidence="8">
    <location>
        <begin position="291"/>
        <end position="312"/>
    </location>
</feature>
<organism evidence="10 11">
    <name type="scientific">Aureimonas populi</name>
    <dbReference type="NCBI Taxonomy" id="1701758"/>
    <lineage>
        <taxon>Bacteria</taxon>
        <taxon>Pseudomonadati</taxon>
        <taxon>Pseudomonadota</taxon>
        <taxon>Alphaproteobacteria</taxon>
        <taxon>Hyphomicrobiales</taxon>
        <taxon>Aurantimonadaceae</taxon>
        <taxon>Aureimonas</taxon>
    </lineage>
</organism>
<keyword evidence="6" id="KW-0862">Zinc</keyword>
<feature type="region of interest" description="Disordered" evidence="8">
    <location>
        <begin position="291"/>
        <end position="324"/>
    </location>
</feature>
<proteinExistence type="predicted"/>
<keyword evidence="5 10" id="KW-0378">Hydrolase</keyword>
<evidence type="ECO:0000256" key="4">
    <source>
        <dbReference type="ARBA" id="ARBA00022764"/>
    </source>
</evidence>
<feature type="signal peptide" evidence="9">
    <location>
        <begin position="1"/>
        <end position="24"/>
    </location>
</feature>
<dbReference type="NCBIfam" id="NF006947">
    <property type="entry name" value="PRK09429.1"/>
    <property type="match status" value="1"/>
</dbReference>